<reference evidence="3" key="1">
    <citation type="submission" date="2018-04" db="EMBL/GenBank/DDBJ databases">
        <title>Complete genome of Antarctic heterotrophic bacterium Hymenobacter nivis.</title>
        <authorList>
            <person name="Terashima M."/>
        </authorList>
    </citation>
    <scope>NUCLEOTIDE SEQUENCE [LARGE SCALE GENOMIC DNA]</scope>
    <source>
        <strain evidence="3">NBRC 111535</strain>
    </source>
</reference>
<keyword evidence="3" id="KW-1185">Reference proteome</keyword>
<protein>
    <submittedName>
        <fullName evidence="2">Uncharacterized protein</fullName>
    </submittedName>
</protein>
<name>A0A2Z3GIY1_9BACT</name>
<evidence type="ECO:0000313" key="3">
    <source>
        <dbReference type="Proteomes" id="UP000245999"/>
    </source>
</evidence>
<dbReference type="InterPro" id="IPR011250">
    <property type="entry name" value="OMP/PagP_B-barrel"/>
</dbReference>
<accession>A0A2Z3GIY1</accession>
<proteinExistence type="predicted"/>
<dbReference type="AlphaFoldDB" id="A0A2Z3GIY1"/>
<feature type="chain" id="PRO_5016398704" evidence="1">
    <location>
        <begin position="23"/>
        <end position="240"/>
    </location>
</feature>
<dbReference type="Gene3D" id="2.40.160.20">
    <property type="match status" value="1"/>
</dbReference>
<sequence>MWKIAAGLLALVGSVLPSMCRAQDTNTKQVPAPYRFYVGGQWAYHQYIFNYSTFPNVTDVSPWYVNAGYYISPRLAVQAGIMYMHDTFTGGGAGVNSAGKPIADIRTDNTWNTLVPMLLRFTLIRTSDRRFSMDALAGGTYGFSHGRLEQTETVAGQVIRYNLIEVRQPGFFLTVGLAGRFIFNRRWEIVGDWTYSRNTANISKQSYWQAGVPNGRTRGLSLGVRYRFNLKRKAAESATL</sequence>
<evidence type="ECO:0000313" key="2">
    <source>
        <dbReference type="EMBL" id="AWM33098.1"/>
    </source>
</evidence>
<organism evidence="2 3">
    <name type="scientific">Hymenobacter nivis</name>
    <dbReference type="NCBI Taxonomy" id="1850093"/>
    <lineage>
        <taxon>Bacteria</taxon>
        <taxon>Pseudomonadati</taxon>
        <taxon>Bacteroidota</taxon>
        <taxon>Cytophagia</taxon>
        <taxon>Cytophagales</taxon>
        <taxon>Hymenobacteraceae</taxon>
        <taxon>Hymenobacter</taxon>
    </lineage>
</organism>
<gene>
    <name evidence="2" type="ORF">DDQ68_10110</name>
</gene>
<feature type="signal peptide" evidence="1">
    <location>
        <begin position="1"/>
        <end position="22"/>
    </location>
</feature>
<dbReference type="RefSeq" id="WP_109656185.1">
    <property type="nucleotide sequence ID" value="NZ_CP029145.1"/>
</dbReference>
<dbReference type="Proteomes" id="UP000245999">
    <property type="component" value="Chromosome"/>
</dbReference>
<keyword evidence="1" id="KW-0732">Signal</keyword>
<dbReference type="SUPFAM" id="SSF56925">
    <property type="entry name" value="OMPA-like"/>
    <property type="match status" value="1"/>
</dbReference>
<dbReference type="EMBL" id="CP029145">
    <property type="protein sequence ID" value="AWM33098.1"/>
    <property type="molecule type" value="Genomic_DNA"/>
</dbReference>
<evidence type="ECO:0000256" key="1">
    <source>
        <dbReference type="SAM" id="SignalP"/>
    </source>
</evidence>
<dbReference type="KEGG" id="hnv:DDQ68_10110"/>
<dbReference type="OrthoDB" id="912723at2"/>